<evidence type="ECO:0008006" key="2">
    <source>
        <dbReference type="Google" id="ProtNLM"/>
    </source>
</evidence>
<gene>
    <name evidence="1" type="ORF">METZ01_LOCUS343490</name>
</gene>
<protein>
    <recommendedName>
        <fullName evidence="2">Aldehyde dehydrogenase domain-containing protein</fullName>
    </recommendedName>
</protein>
<dbReference type="PANTHER" id="PTHR11063">
    <property type="entry name" value="GLUTAMATE SEMIALDEHYDE DEHYDROGENASE"/>
    <property type="match status" value="1"/>
</dbReference>
<dbReference type="InterPro" id="IPR016161">
    <property type="entry name" value="Ald_DH/histidinol_DH"/>
</dbReference>
<proteinExistence type="predicted"/>
<dbReference type="EMBL" id="UINC01117893">
    <property type="protein sequence ID" value="SVC90636.1"/>
    <property type="molecule type" value="Genomic_DNA"/>
</dbReference>
<evidence type="ECO:0000313" key="1">
    <source>
        <dbReference type="EMBL" id="SVC90636.1"/>
    </source>
</evidence>
<name>A0A382QYX3_9ZZZZ</name>
<dbReference type="GO" id="GO:0004350">
    <property type="term" value="F:glutamate-5-semialdehyde dehydrogenase activity"/>
    <property type="evidence" value="ECO:0007669"/>
    <property type="project" value="TreeGrafter"/>
</dbReference>
<organism evidence="1">
    <name type="scientific">marine metagenome</name>
    <dbReference type="NCBI Taxonomy" id="408172"/>
    <lineage>
        <taxon>unclassified sequences</taxon>
        <taxon>metagenomes</taxon>
        <taxon>ecological metagenomes</taxon>
    </lineage>
</organism>
<dbReference type="PANTHER" id="PTHR11063:SF8">
    <property type="entry name" value="DELTA-1-PYRROLINE-5-CARBOXYLATE SYNTHASE"/>
    <property type="match status" value="1"/>
</dbReference>
<sequence length="152" mass="16650">MQDLGLKAKKAAGLLANISGEQKNSALEELKKKLIFFSNEIIEVNKKDIENAHIMKLSSAIIDRLTITHDRITGMIHSLEEIIQLKDPVGNIISEWDRPNGLHIQKISVPLGVIGIIYESRPNVTVDASAIAIKAGNVVILRGGKDSFHSAH</sequence>
<accession>A0A382QYX3</accession>
<dbReference type="SUPFAM" id="SSF53720">
    <property type="entry name" value="ALDH-like"/>
    <property type="match status" value="1"/>
</dbReference>
<dbReference type="InterPro" id="IPR016162">
    <property type="entry name" value="Ald_DH_N"/>
</dbReference>
<dbReference type="Gene3D" id="3.40.605.10">
    <property type="entry name" value="Aldehyde Dehydrogenase, Chain A, domain 1"/>
    <property type="match status" value="1"/>
</dbReference>
<reference evidence="1" key="1">
    <citation type="submission" date="2018-05" db="EMBL/GenBank/DDBJ databases">
        <authorList>
            <person name="Lanie J.A."/>
            <person name="Ng W.-L."/>
            <person name="Kazmierczak K.M."/>
            <person name="Andrzejewski T.M."/>
            <person name="Davidsen T.M."/>
            <person name="Wayne K.J."/>
            <person name="Tettelin H."/>
            <person name="Glass J.I."/>
            <person name="Rusch D."/>
            <person name="Podicherti R."/>
            <person name="Tsui H.-C.T."/>
            <person name="Winkler M.E."/>
        </authorList>
    </citation>
    <scope>NUCLEOTIDE SEQUENCE</scope>
</reference>
<dbReference type="AlphaFoldDB" id="A0A382QYX3"/>